<feature type="transmembrane region" description="Helical" evidence="3">
    <location>
        <begin position="274"/>
        <end position="294"/>
    </location>
</feature>
<keyword evidence="3" id="KW-1133">Transmembrane helix</keyword>
<feature type="transmembrane region" description="Helical" evidence="3">
    <location>
        <begin position="112"/>
        <end position="131"/>
    </location>
</feature>
<keyword evidence="7" id="KW-1185">Reference proteome</keyword>
<reference evidence="5 7" key="1">
    <citation type="submission" date="2024-01" db="EMBL/GenBank/DDBJ databases">
        <title>Genome insights into Plantactinospora veratri sp. nov.</title>
        <authorList>
            <person name="Wang L."/>
        </authorList>
    </citation>
    <scope>NUCLEOTIDE SEQUENCE [LARGE SCALE GENOMIC DNA]</scope>
    <source>
        <strain evidence="5 7">NEAU-FHS4</strain>
    </source>
</reference>
<evidence type="ECO:0000313" key="7">
    <source>
        <dbReference type="Proteomes" id="UP001339911"/>
    </source>
</evidence>
<protein>
    <submittedName>
        <fullName evidence="5">Zf-HC2 domain-containing protein</fullName>
    </submittedName>
</protein>
<evidence type="ECO:0000313" key="5">
    <source>
        <dbReference type="EMBL" id="MEE6308786.1"/>
    </source>
</evidence>
<keyword evidence="3" id="KW-0812">Transmembrane</keyword>
<keyword evidence="2" id="KW-0804">Transcription</keyword>
<organism evidence="5 7">
    <name type="scientific">Plantactinospora veratri</name>
    <dbReference type="NCBI Taxonomy" id="1436122"/>
    <lineage>
        <taxon>Bacteria</taxon>
        <taxon>Bacillati</taxon>
        <taxon>Actinomycetota</taxon>
        <taxon>Actinomycetes</taxon>
        <taxon>Micromonosporales</taxon>
        <taxon>Micromonosporaceae</taxon>
        <taxon>Plantactinospora</taxon>
    </lineage>
</organism>
<feature type="transmembrane region" description="Helical" evidence="3">
    <location>
        <begin position="235"/>
        <end position="254"/>
    </location>
</feature>
<feature type="domain" description="Putative zinc-finger" evidence="4">
    <location>
        <begin position="6"/>
        <end position="35"/>
    </location>
</feature>
<dbReference type="Proteomes" id="UP001339911">
    <property type="component" value="Unassembled WGS sequence"/>
</dbReference>
<dbReference type="EMBL" id="JAZGQL010000012">
    <property type="protein sequence ID" value="MEE6308786.1"/>
    <property type="molecule type" value="Genomic_DNA"/>
</dbReference>
<comment type="caution">
    <text evidence="5">The sequence shown here is derived from an EMBL/GenBank/DDBJ whole genome shotgun (WGS) entry which is preliminary data.</text>
</comment>
<accession>A0ABU7SFR7</accession>
<keyword evidence="3" id="KW-0472">Membrane</keyword>
<feature type="transmembrane region" description="Helical" evidence="3">
    <location>
        <begin position="208"/>
        <end position="228"/>
    </location>
</feature>
<feature type="transmembrane region" description="Helical" evidence="3">
    <location>
        <begin position="137"/>
        <end position="156"/>
    </location>
</feature>
<feature type="transmembrane region" description="Helical" evidence="3">
    <location>
        <begin position="177"/>
        <end position="202"/>
    </location>
</feature>
<evidence type="ECO:0000256" key="2">
    <source>
        <dbReference type="ARBA" id="ARBA00023163"/>
    </source>
</evidence>
<name>A0ABU7SFR7_9ACTN</name>
<gene>
    <name evidence="5" type="ORF">V1634_18300</name>
    <name evidence="6" type="ORF">V1634_27530</name>
</gene>
<dbReference type="InterPro" id="IPR027383">
    <property type="entry name" value="Znf_put"/>
</dbReference>
<evidence type="ECO:0000313" key="6">
    <source>
        <dbReference type="EMBL" id="MEE6310598.1"/>
    </source>
</evidence>
<dbReference type="Gene3D" id="1.10.10.1320">
    <property type="entry name" value="Anti-sigma factor, zinc-finger domain"/>
    <property type="match status" value="1"/>
</dbReference>
<keyword evidence="1" id="KW-0805">Transcription regulation</keyword>
<dbReference type="InterPro" id="IPR041916">
    <property type="entry name" value="Anti_sigma_zinc_sf"/>
</dbReference>
<proteinExistence type="predicted"/>
<evidence type="ECO:0000259" key="4">
    <source>
        <dbReference type="Pfam" id="PF13490"/>
    </source>
</evidence>
<evidence type="ECO:0000256" key="3">
    <source>
        <dbReference type="SAM" id="Phobius"/>
    </source>
</evidence>
<dbReference type="EMBL" id="JAZGQL010000027">
    <property type="protein sequence ID" value="MEE6310598.1"/>
    <property type="molecule type" value="Genomic_DNA"/>
</dbReference>
<dbReference type="RefSeq" id="WP_331209067.1">
    <property type="nucleotide sequence ID" value="NZ_JAZGQL010000012.1"/>
</dbReference>
<dbReference type="Pfam" id="PF13490">
    <property type="entry name" value="zf-HC2"/>
    <property type="match status" value="1"/>
</dbReference>
<sequence length="303" mass="30529">MTHPGDLLAAFAAGTLADDRADQVARHVAQCPGCAAELAAWRRVADAVGDRVAAVAAPPARLRDTLLSRITSARSVVGASTVPRYAAPIGGAAGRRAARILAAQRRLVDRRIWLVAAVVLAAGTGVAGWAPPGISEQVLAIVVPLVAALGVAGACGSGADPAGELVAASLTGVRAVLLARLTLVLGAIFGASSLASLGLVWVDAGAPLALFAAWLGPMALLSAVSFALSVLWRPAVGIGVAMGLWVLRLLAGSSALDGTVDRLVEPLWRTSGPLLLVAALLMAGTVVLLPHLPAGVGRRASLR</sequence>
<evidence type="ECO:0000256" key="1">
    <source>
        <dbReference type="ARBA" id="ARBA00023015"/>
    </source>
</evidence>